<gene>
    <name evidence="6" type="ORF">YSA_10699</name>
</gene>
<dbReference type="InterPro" id="IPR036052">
    <property type="entry name" value="TrpB-like_PALP_sf"/>
</dbReference>
<dbReference type="FunFam" id="3.40.50.1100:FF:000005">
    <property type="entry name" value="Threonine dehydratase catabolic"/>
    <property type="match status" value="1"/>
</dbReference>
<dbReference type="CDD" id="cd01562">
    <property type="entry name" value="Thr-dehyd"/>
    <property type="match status" value="1"/>
</dbReference>
<dbReference type="GO" id="GO:0030170">
    <property type="term" value="F:pyridoxal phosphate binding"/>
    <property type="evidence" value="ECO:0007669"/>
    <property type="project" value="InterPro"/>
</dbReference>
<dbReference type="InterPro" id="IPR050147">
    <property type="entry name" value="Ser/Thr_Dehydratase"/>
</dbReference>
<dbReference type="GO" id="GO:0009097">
    <property type="term" value="P:isoleucine biosynthetic process"/>
    <property type="evidence" value="ECO:0007669"/>
    <property type="project" value="TreeGrafter"/>
</dbReference>
<evidence type="ECO:0000256" key="3">
    <source>
        <dbReference type="ARBA" id="ARBA00022898"/>
    </source>
</evidence>
<name>I3V496_PSEPU</name>
<dbReference type="InterPro" id="IPR000634">
    <property type="entry name" value="Ser/Thr_deHydtase_PyrdxlP-BS"/>
</dbReference>
<dbReference type="PANTHER" id="PTHR48078:SF6">
    <property type="entry name" value="L-THREONINE DEHYDRATASE CATABOLIC TDCB"/>
    <property type="match status" value="1"/>
</dbReference>
<evidence type="ECO:0000256" key="2">
    <source>
        <dbReference type="ARBA" id="ARBA00010869"/>
    </source>
</evidence>
<dbReference type="GO" id="GO:0006567">
    <property type="term" value="P:L-threonine catabolic process"/>
    <property type="evidence" value="ECO:0007669"/>
    <property type="project" value="TreeGrafter"/>
</dbReference>
<evidence type="ECO:0000256" key="4">
    <source>
        <dbReference type="ARBA" id="ARBA00023239"/>
    </source>
</evidence>
<evidence type="ECO:0000259" key="5">
    <source>
        <dbReference type="Pfam" id="PF00291"/>
    </source>
</evidence>
<dbReference type="Pfam" id="PF00291">
    <property type="entry name" value="PALP"/>
    <property type="match status" value="1"/>
</dbReference>
<dbReference type="EMBL" id="CP003588">
    <property type="protein sequence ID" value="AFK72567.1"/>
    <property type="molecule type" value="Genomic_DNA"/>
</dbReference>
<dbReference type="AlphaFoldDB" id="I3V496"/>
<comment type="cofactor">
    <cofactor evidence="1">
        <name>pyridoxal 5'-phosphate</name>
        <dbReference type="ChEBI" id="CHEBI:597326"/>
    </cofactor>
</comment>
<evidence type="ECO:0000256" key="1">
    <source>
        <dbReference type="ARBA" id="ARBA00001933"/>
    </source>
</evidence>
<proteinExistence type="inferred from homology"/>
<dbReference type="KEGG" id="ppi:YSA_10699"/>
<feature type="domain" description="Tryptophan synthase beta chain-like PALP" evidence="5">
    <location>
        <begin position="50"/>
        <end position="337"/>
    </location>
</feature>
<dbReference type="GO" id="GO:0006565">
    <property type="term" value="P:L-serine catabolic process"/>
    <property type="evidence" value="ECO:0007669"/>
    <property type="project" value="TreeGrafter"/>
</dbReference>
<comment type="similarity">
    <text evidence="2">Belongs to the serine/threonine dehydratase family.</text>
</comment>
<keyword evidence="4" id="KW-0456">Lyase</keyword>
<keyword evidence="3" id="KW-0663">Pyridoxal phosphate</keyword>
<evidence type="ECO:0000313" key="6">
    <source>
        <dbReference type="EMBL" id="AFK72567.1"/>
    </source>
</evidence>
<sequence>MNGWIFYCRQIFHKERSMPVATVSPTIVDTRYLDALFASIKEAHSALRPVVSITPLTRSPRLSALTGCEVLLKCEHLQHTGSFKFRGASNKMRLLPAEARKQGVIAASSGNHGQALALAGKMAGVPVKVYTTTGASAYKTEAMRALGAEVVCLPTDPLSAELEAARQAKAHGVPFVSPYNDLQVIAGQGTIGMELFEQAPDLDAVFVAVGGGGMISGIGAALRVLKPGTEIIGCWPANDPTLQQSLKAGEIIELDACETLSDGTAGGVEPGSITFPLCQALLTDTVLVSEDEIRCAMRDIANSERWIIEGAAAVAVAGMQKLAERYQGKRVAVILCGRNILLEKFLEAVQ</sequence>
<dbReference type="Proteomes" id="UP000005268">
    <property type="component" value="Chromosome"/>
</dbReference>
<dbReference type="PROSITE" id="PS00165">
    <property type="entry name" value="DEHYDRATASE_SER_THR"/>
    <property type="match status" value="1"/>
</dbReference>
<dbReference type="PANTHER" id="PTHR48078">
    <property type="entry name" value="THREONINE DEHYDRATASE, MITOCHONDRIAL-RELATED"/>
    <property type="match status" value="1"/>
</dbReference>
<evidence type="ECO:0000313" key="7">
    <source>
        <dbReference type="Proteomes" id="UP000005268"/>
    </source>
</evidence>
<protein>
    <recommendedName>
        <fullName evidence="5">Tryptophan synthase beta chain-like PALP domain-containing protein</fullName>
    </recommendedName>
</protein>
<dbReference type="Gene3D" id="3.40.50.1100">
    <property type="match status" value="2"/>
</dbReference>
<dbReference type="HOGENOM" id="CLU_021152_4_2_6"/>
<dbReference type="NCBIfam" id="NF005292">
    <property type="entry name" value="PRK06815.1"/>
    <property type="match status" value="1"/>
</dbReference>
<dbReference type="SUPFAM" id="SSF53686">
    <property type="entry name" value="Tryptophan synthase beta subunit-like PLP-dependent enzymes"/>
    <property type="match status" value="1"/>
</dbReference>
<dbReference type="GO" id="GO:0003941">
    <property type="term" value="F:L-serine ammonia-lyase activity"/>
    <property type="evidence" value="ECO:0007669"/>
    <property type="project" value="TreeGrafter"/>
</dbReference>
<dbReference type="PATRIC" id="fig|231023.4.peg.5132"/>
<accession>I3V496</accession>
<dbReference type="GO" id="GO:0004794">
    <property type="term" value="F:threonine deaminase activity"/>
    <property type="evidence" value="ECO:0007669"/>
    <property type="project" value="TreeGrafter"/>
</dbReference>
<organism evidence="6 7">
    <name type="scientific">Pseudomonas putida ND6</name>
    <dbReference type="NCBI Taxonomy" id="231023"/>
    <lineage>
        <taxon>Bacteria</taxon>
        <taxon>Pseudomonadati</taxon>
        <taxon>Pseudomonadota</taxon>
        <taxon>Gammaproteobacteria</taxon>
        <taxon>Pseudomonadales</taxon>
        <taxon>Pseudomonadaceae</taxon>
        <taxon>Pseudomonas</taxon>
    </lineage>
</organism>
<reference evidence="6 7" key="1">
    <citation type="journal article" date="2012" name="J. Bacteriol.">
        <title>Complete Genome Sequence of the Naphthalene-Degrading Pseudomonas putida Strain ND6.</title>
        <authorList>
            <person name="Li S."/>
            <person name="Zhao H."/>
            <person name="Li Y."/>
            <person name="Niu S."/>
            <person name="Cai B."/>
        </authorList>
    </citation>
    <scope>NUCLEOTIDE SEQUENCE [LARGE SCALE GENOMIC DNA]</scope>
    <source>
        <strain evidence="6 7">ND6</strain>
    </source>
</reference>
<dbReference type="InterPro" id="IPR001926">
    <property type="entry name" value="TrpB-like_PALP"/>
</dbReference>